<keyword evidence="9" id="KW-1185">Reference proteome</keyword>
<sequence>MTIHTLGLTPALDVVYVLDHVEPGRIHRPPVVLKSAGGKSLNVARALALLERPVRAIVPLGGHVGALVSDLLADAGVAADVIPTGAETRLCVTACDTGAGRLTEFYELVHEVGLPPERLTAELGERLSAVRPGEWLTVSGAVPRDLDPAALAGLLAEARGRGVRVALDTHGPALGALLRLAPPDLVKVNRAEAAELTGAGSAIEGARALVALGARVAVVTDGEAGASAATADGHEVAQPPVAEPGLFPVGSGDCFLAGLVAGLADDEHDTAERLEAALALAARVAAANALRPGAAVF</sequence>
<protein>
    <submittedName>
        <fullName evidence="8">PfkB family carbohydrate kinase</fullName>
    </submittedName>
</protein>
<evidence type="ECO:0000256" key="5">
    <source>
        <dbReference type="ARBA" id="ARBA00022840"/>
    </source>
</evidence>
<dbReference type="InterPro" id="IPR011611">
    <property type="entry name" value="PfkB_dom"/>
</dbReference>
<dbReference type="PANTHER" id="PTHR46566:SF5">
    <property type="entry name" value="1-PHOSPHOFRUCTOKINASE"/>
    <property type="match status" value="1"/>
</dbReference>
<evidence type="ECO:0000256" key="2">
    <source>
        <dbReference type="ARBA" id="ARBA00022679"/>
    </source>
</evidence>
<dbReference type="RefSeq" id="WP_301210195.1">
    <property type="nucleotide sequence ID" value="NZ_JAROCF010000001.1"/>
</dbReference>
<organism evidence="8 9">
    <name type="scientific">Leifsonia williamsii</name>
    <dbReference type="NCBI Taxonomy" id="3035919"/>
    <lineage>
        <taxon>Bacteria</taxon>
        <taxon>Bacillati</taxon>
        <taxon>Actinomycetota</taxon>
        <taxon>Actinomycetes</taxon>
        <taxon>Micrococcales</taxon>
        <taxon>Microbacteriaceae</taxon>
        <taxon>Leifsonia</taxon>
    </lineage>
</organism>
<reference evidence="8" key="1">
    <citation type="submission" date="2023-06" db="EMBL/GenBank/DDBJ databases">
        <title>MT1 and MT2 Draft Genomes of Novel Species.</title>
        <authorList>
            <person name="Venkateswaran K."/>
        </authorList>
    </citation>
    <scope>NUCLEOTIDE SEQUENCE</scope>
    <source>
        <strain evidence="8">F6_8S_P_1B</strain>
    </source>
</reference>
<keyword evidence="5" id="KW-0067">ATP-binding</keyword>
<evidence type="ECO:0000256" key="4">
    <source>
        <dbReference type="ARBA" id="ARBA00022777"/>
    </source>
</evidence>
<keyword evidence="2 6" id="KW-0808">Transferase</keyword>
<keyword evidence="3" id="KW-0547">Nucleotide-binding</keyword>
<comment type="similarity">
    <text evidence="1">Belongs to the carbohydrate kinase PfkB family.</text>
</comment>
<accession>A0ABT8KBC4</accession>
<dbReference type="PIRSF" id="PIRSF000535">
    <property type="entry name" value="1PFK/6PFK/LacC"/>
    <property type="match status" value="1"/>
</dbReference>
<dbReference type="EMBL" id="JAROCF010000001">
    <property type="protein sequence ID" value="MDN4613787.1"/>
    <property type="molecule type" value="Genomic_DNA"/>
</dbReference>
<feature type="domain" description="Carbohydrate kinase PfkB" evidence="7">
    <location>
        <begin position="20"/>
        <end position="295"/>
    </location>
</feature>
<evidence type="ECO:0000256" key="6">
    <source>
        <dbReference type="PIRNR" id="PIRNR000535"/>
    </source>
</evidence>
<evidence type="ECO:0000256" key="1">
    <source>
        <dbReference type="ARBA" id="ARBA00010688"/>
    </source>
</evidence>
<dbReference type="InterPro" id="IPR017583">
    <property type="entry name" value="Tagatose/fructose_Pkinase"/>
</dbReference>
<dbReference type="Pfam" id="PF00294">
    <property type="entry name" value="PfkB"/>
    <property type="match status" value="1"/>
</dbReference>
<evidence type="ECO:0000259" key="7">
    <source>
        <dbReference type="Pfam" id="PF00294"/>
    </source>
</evidence>
<dbReference type="Proteomes" id="UP001174208">
    <property type="component" value="Unassembled WGS sequence"/>
</dbReference>
<evidence type="ECO:0000313" key="9">
    <source>
        <dbReference type="Proteomes" id="UP001174208"/>
    </source>
</evidence>
<proteinExistence type="inferred from homology"/>
<name>A0ABT8KBC4_9MICO</name>
<evidence type="ECO:0000313" key="8">
    <source>
        <dbReference type="EMBL" id="MDN4613787.1"/>
    </source>
</evidence>
<dbReference type="InterPro" id="IPR029056">
    <property type="entry name" value="Ribokinase-like"/>
</dbReference>
<dbReference type="PANTHER" id="PTHR46566">
    <property type="entry name" value="1-PHOSPHOFRUCTOKINASE-RELATED"/>
    <property type="match status" value="1"/>
</dbReference>
<evidence type="ECO:0000256" key="3">
    <source>
        <dbReference type="ARBA" id="ARBA00022741"/>
    </source>
</evidence>
<comment type="caution">
    <text evidence="8">The sequence shown here is derived from an EMBL/GenBank/DDBJ whole genome shotgun (WGS) entry which is preliminary data.</text>
</comment>
<dbReference type="GO" id="GO:0016301">
    <property type="term" value="F:kinase activity"/>
    <property type="evidence" value="ECO:0007669"/>
    <property type="project" value="UniProtKB-KW"/>
</dbReference>
<dbReference type="SUPFAM" id="SSF53613">
    <property type="entry name" value="Ribokinase-like"/>
    <property type="match status" value="1"/>
</dbReference>
<dbReference type="Gene3D" id="3.40.1190.20">
    <property type="match status" value="1"/>
</dbReference>
<gene>
    <name evidence="8" type="ORF">P5G50_04905</name>
</gene>
<keyword evidence="4 8" id="KW-0418">Kinase</keyword>